<dbReference type="Pfam" id="PF08392">
    <property type="entry name" value="FAE1_CUT1_RppA"/>
    <property type="match status" value="1"/>
</dbReference>
<organism evidence="5 6">
    <name type="scientific">Marinicrinis sediminis</name>
    <dbReference type="NCBI Taxonomy" id="1652465"/>
    <lineage>
        <taxon>Bacteria</taxon>
        <taxon>Bacillati</taxon>
        <taxon>Bacillota</taxon>
        <taxon>Bacilli</taxon>
        <taxon>Bacillales</taxon>
        <taxon>Paenibacillaceae</taxon>
    </lineage>
</organism>
<dbReference type="Pfam" id="PF08541">
    <property type="entry name" value="ACP_syn_III_C"/>
    <property type="match status" value="1"/>
</dbReference>
<dbReference type="EMBL" id="JBHUMM010000043">
    <property type="protein sequence ID" value="MFD2673321.1"/>
    <property type="molecule type" value="Genomic_DNA"/>
</dbReference>
<evidence type="ECO:0000313" key="5">
    <source>
        <dbReference type="EMBL" id="MFD2673321.1"/>
    </source>
</evidence>
<evidence type="ECO:0000313" key="6">
    <source>
        <dbReference type="Proteomes" id="UP001597497"/>
    </source>
</evidence>
<accession>A0ABW5RE30</accession>
<comment type="caution">
    <text evidence="5">The sequence shown here is derived from an EMBL/GenBank/DDBJ whole genome shotgun (WGS) entry which is preliminary data.</text>
</comment>
<dbReference type="Proteomes" id="UP001597497">
    <property type="component" value="Unassembled WGS sequence"/>
</dbReference>
<keyword evidence="2" id="KW-0012">Acyltransferase</keyword>
<gene>
    <name evidence="5" type="ORF">ACFSUC_17235</name>
</gene>
<dbReference type="PANTHER" id="PTHR34069">
    <property type="entry name" value="3-OXOACYL-[ACYL-CARRIER-PROTEIN] SYNTHASE 3"/>
    <property type="match status" value="1"/>
</dbReference>
<protein>
    <submittedName>
        <fullName evidence="5">3-oxoacyl-[acyl-carrier-protein] synthase III C-terminal domain-containing protein</fullName>
    </submittedName>
</protein>
<evidence type="ECO:0000259" key="4">
    <source>
        <dbReference type="Pfam" id="PF08541"/>
    </source>
</evidence>
<evidence type="ECO:0000256" key="2">
    <source>
        <dbReference type="ARBA" id="ARBA00023315"/>
    </source>
</evidence>
<keyword evidence="1" id="KW-0808">Transferase</keyword>
<dbReference type="InterPro" id="IPR013601">
    <property type="entry name" value="FAE1_typ3_polyketide_synth"/>
</dbReference>
<proteinExistence type="predicted"/>
<dbReference type="PANTHER" id="PTHR34069:SF2">
    <property type="entry name" value="BETA-KETOACYL-[ACYL-CARRIER-PROTEIN] SYNTHASE III"/>
    <property type="match status" value="1"/>
</dbReference>
<evidence type="ECO:0000259" key="3">
    <source>
        <dbReference type="Pfam" id="PF08392"/>
    </source>
</evidence>
<keyword evidence="6" id="KW-1185">Reference proteome</keyword>
<dbReference type="RefSeq" id="WP_379930888.1">
    <property type="nucleotide sequence ID" value="NZ_JBHUMM010000043.1"/>
</dbReference>
<dbReference type="SUPFAM" id="SSF53901">
    <property type="entry name" value="Thiolase-like"/>
    <property type="match status" value="1"/>
</dbReference>
<dbReference type="InterPro" id="IPR016039">
    <property type="entry name" value="Thiolase-like"/>
</dbReference>
<feature type="domain" description="FAE" evidence="3">
    <location>
        <begin position="49"/>
        <end position="146"/>
    </location>
</feature>
<dbReference type="InterPro" id="IPR013747">
    <property type="entry name" value="ACP_syn_III_C"/>
</dbReference>
<dbReference type="Gene3D" id="3.40.47.10">
    <property type="match status" value="2"/>
</dbReference>
<name>A0ABW5RE30_9BACL</name>
<sequence>MIRIGATASYVPTERLSAADYYAQGEISEADLEGLKSRGVTSVPIEPAASAEEMMIRTLHKLLEGSSIEPASVKWLLVPYLNYAFRYDDPVLERIKSRFDLSRATCFSLRDLLCSNTLMAIQLAARMLEAEADEQATALILCVEKCLLPDQRQGGGHFLTGDAAAALSLHAGTYGDKLLAFRAFSDVRTIQEGKMKNGQTEVPDYFYYVTLVKQIRQLLTDARIHHTDLSLIIPNNVTPETWPLLARLLKLPVERFELEGFTRYGHLNNCDIVLNLDRIRNSNRLKKDDYYILLTLGNGGVVCCALCQKG</sequence>
<evidence type="ECO:0000256" key="1">
    <source>
        <dbReference type="ARBA" id="ARBA00022679"/>
    </source>
</evidence>
<reference evidence="6" key="1">
    <citation type="journal article" date="2019" name="Int. J. Syst. Evol. Microbiol.">
        <title>The Global Catalogue of Microorganisms (GCM) 10K type strain sequencing project: providing services to taxonomists for standard genome sequencing and annotation.</title>
        <authorList>
            <consortium name="The Broad Institute Genomics Platform"/>
            <consortium name="The Broad Institute Genome Sequencing Center for Infectious Disease"/>
            <person name="Wu L."/>
            <person name="Ma J."/>
        </authorList>
    </citation>
    <scope>NUCLEOTIDE SEQUENCE [LARGE SCALE GENOMIC DNA]</scope>
    <source>
        <strain evidence="6">KCTC 33676</strain>
    </source>
</reference>
<feature type="domain" description="Beta-ketoacyl-[acyl-carrier-protein] synthase III C-terminal" evidence="4">
    <location>
        <begin position="219"/>
        <end position="307"/>
    </location>
</feature>